<dbReference type="Proteomes" id="UP001528850">
    <property type="component" value="Unassembled WGS sequence"/>
</dbReference>
<dbReference type="EMBL" id="JARJJS010000004">
    <property type="protein sequence ID" value="MDF4026456.1"/>
    <property type="molecule type" value="Genomic_DNA"/>
</dbReference>
<keyword evidence="1" id="KW-1133">Transmembrane helix</keyword>
<reference evidence="2 3" key="1">
    <citation type="journal article" date="2024" name="Curr. Microbiol.">
        <title>Luteibacter sahnii sp. nov., A Novel Yellow-Colored Xanthomonadin Pigment Producing Probiotic Bacterium from Healthy Rice Seed Microbiome.</title>
        <authorList>
            <person name="Jaiswal G."/>
            <person name="Rana R."/>
            <person name="Nayak P.K."/>
            <person name="Chouhan R."/>
            <person name="Gandhi S.G."/>
            <person name="Patel H.K."/>
            <person name="Patil P.B."/>
        </authorList>
    </citation>
    <scope>NUCLEOTIDE SEQUENCE [LARGE SCALE GENOMIC DNA]</scope>
    <source>
        <strain evidence="2 3">PPL201</strain>
    </source>
</reference>
<evidence type="ECO:0000313" key="2">
    <source>
        <dbReference type="EMBL" id="MDF4026456.1"/>
    </source>
</evidence>
<keyword evidence="1" id="KW-0812">Transmembrane</keyword>
<keyword evidence="1" id="KW-0472">Membrane</keyword>
<accession>A0ABT6BED7</accession>
<dbReference type="RefSeq" id="WP_320551240.1">
    <property type="nucleotide sequence ID" value="NZ_JAQLOK010000003.1"/>
</dbReference>
<feature type="transmembrane region" description="Helical" evidence="1">
    <location>
        <begin position="119"/>
        <end position="143"/>
    </location>
</feature>
<dbReference type="PANTHER" id="PTHR36459">
    <property type="entry name" value="ORF"/>
    <property type="match status" value="1"/>
</dbReference>
<sequence length="351" mass="38811">MIGGSVLIVPLAAAVILPRHVSWFAGLSYVAMVAVGSSLVHETLDHTDIHNHLFRPREGSSGWRRFVPRAMNRYLRLALNPLFCRMPAYYRVQHIYIHHVENNGPDDVQSTVKHDRKSFFDFCIFALTCGVSFAFALDVIAYLRRKGKKRPLRQLLAGASYWMLFLVVVAIHNPVAALLIFGVRFFFGTAIAVNAYAWHGLADPGDPGNVFLNSVNVRAAGGASGFPGALHLRHHQRMGEHWSMQCAASAEEVDTAAARGALTLNVMSPSLLLKALWAERFELIAHAVVKPGQDTSASAQYDANTLCALIRERTNPIVTPRRSRMGRRMDAACGRIFSRYIVSGPPLPPMT</sequence>
<name>A0ABT6BED7_9GAMM</name>
<comment type="caution">
    <text evidence="2">The sequence shown here is derived from an EMBL/GenBank/DDBJ whole genome shotgun (WGS) entry which is preliminary data.</text>
</comment>
<keyword evidence="3" id="KW-1185">Reference proteome</keyword>
<feature type="transmembrane region" description="Helical" evidence="1">
    <location>
        <begin position="155"/>
        <end position="172"/>
    </location>
</feature>
<protein>
    <recommendedName>
        <fullName evidence="4">Fatty acid desaturase domain-containing protein</fullName>
    </recommendedName>
</protein>
<organism evidence="2 3">
    <name type="scientific">Luteibacter sahnii</name>
    <dbReference type="NCBI Taxonomy" id="3021977"/>
    <lineage>
        <taxon>Bacteria</taxon>
        <taxon>Pseudomonadati</taxon>
        <taxon>Pseudomonadota</taxon>
        <taxon>Gammaproteobacteria</taxon>
        <taxon>Lysobacterales</taxon>
        <taxon>Rhodanobacteraceae</taxon>
        <taxon>Luteibacter</taxon>
    </lineage>
</organism>
<proteinExistence type="predicted"/>
<evidence type="ECO:0008006" key="4">
    <source>
        <dbReference type="Google" id="ProtNLM"/>
    </source>
</evidence>
<evidence type="ECO:0000256" key="1">
    <source>
        <dbReference type="SAM" id="Phobius"/>
    </source>
</evidence>
<gene>
    <name evidence="2" type="ORF">P3W24_15895</name>
</gene>
<evidence type="ECO:0000313" key="3">
    <source>
        <dbReference type="Proteomes" id="UP001528850"/>
    </source>
</evidence>
<dbReference type="PANTHER" id="PTHR36459:SF1">
    <property type="entry name" value="FATTY ACID DESATURASE DOMAIN-CONTAINING PROTEIN-RELATED"/>
    <property type="match status" value="1"/>
</dbReference>